<evidence type="ECO:0000313" key="5">
    <source>
        <dbReference type="Proteomes" id="UP000653692"/>
    </source>
</evidence>
<dbReference type="GO" id="GO:0003844">
    <property type="term" value="F:1,4-alpha-glucan branching enzyme activity"/>
    <property type="evidence" value="ECO:0007669"/>
    <property type="project" value="InterPro"/>
</dbReference>
<dbReference type="SUPFAM" id="SSF88713">
    <property type="entry name" value="Glycoside hydrolase/deacetylase"/>
    <property type="match status" value="1"/>
</dbReference>
<evidence type="ECO:0000259" key="3">
    <source>
        <dbReference type="Pfam" id="PF03065"/>
    </source>
</evidence>
<gene>
    <name evidence="4" type="ORF">EYH24_05590</name>
</gene>
<dbReference type="Proteomes" id="UP000653692">
    <property type="component" value="Unassembled WGS sequence"/>
</dbReference>
<dbReference type="GO" id="GO:0016787">
    <property type="term" value="F:hydrolase activity"/>
    <property type="evidence" value="ECO:0007669"/>
    <property type="project" value="UniProtKB-KW"/>
</dbReference>
<reference evidence="4" key="1">
    <citation type="journal article" date="2020" name="ISME J.">
        <title>Gammaproteobacteria mediating utilization of methyl-, sulfur- and petroleum organic compounds in deep ocean hydrothermal plumes.</title>
        <authorList>
            <person name="Zhou Z."/>
            <person name="Liu Y."/>
            <person name="Pan J."/>
            <person name="Cron B.R."/>
            <person name="Toner B.M."/>
            <person name="Anantharaman K."/>
            <person name="Breier J.A."/>
            <person name="Dick G.J."/>
            <person name="Li M."/>
        </authorList>
    </citation>
    <scope>NUCLEOTIDE SEQUENCE</scope>
    <source>
        <strain evidence="4">SZUA-1476</strain>
    </source>
</reference>
<keyword evidence="2" id="KW-0119">Carbohydrate metabolism</keyword>
<accession>A0A832ZFC9</accession>
<dbReference type="PANTHER" id="PTHR41695:SF1">
    <property type="entry name" value="1,4-ALPHA-GLUCAN BRANCHING ENZYME TK1436"/>
    <property type="match status" value="1"/>
</dbReference>
<protein>
    <submittedName>
        <fullName evidence="4">Hydrolase</fullName>
    </submittedName>
</protein>
<dbReference type="PANTHER" id="PTHR41695">
    <property type="entry name" value="1,4-ALPHA-GLUCAN BRANCHING ENZYME RV3031-RELATED"/>
    <property type="match status" value="1"/>
</dbReference>
<evidence type="ECO:0000313" key="4">
    <source>
        <dbReference type="EMBL" id="HIP89387.1"/>
    </source>
</evidence>
<comment type="similarity">
    <text evidence="1">Belongs to the glycosyl hydrolase 57 family.</text>
</comment>
<dbReference type="InterPro" id="IPR011330">
    <property type="entry name" value="Glyco_hydro/deAcase_b/a-brl"/>
</dbReference>
<dbReference type="InterPro" id="IPR004300">
    <property type="entry name" value="Glyco_hydro_57_N"/>
</dbReference>
<keyword evidence="4" id="KW-0378">Hydrolase</keyword>
<comment type="caution">
    <text evidence="4">The sequence shown here is derived from an EMBL/GenBank/DDBJ whole genome shotgun (WGS) entry which is preliminary data.</text>
</comment>
<evidence type="ECO:0000256" key="2">
    <source>
        <dbReference type="ARBA" id="ARBA00023277"/>
    </source>
</evidence>
<name>A0A832ZFC9_9EURY</name>
<dbReference type="EMBL" id="DQUR01000188">
    <property type="protein sequence ID" value="HIP89387.1"/>
    <property type="molecule type" value="Genomic_DNA"/>
</dbReference>
<dbReference type="Pfam" id="PF03065">
    <property type="entry name" value="Glyco_hydro_57"/>
    <property type="match status" value="1"/>
</dbReference>
<dbReference type="AlphaFoldDB" id="A0A832ZFC9"/>
<proteinExistence type="inferred from homology"/>
<sequence>MAYALVFHVNLQYAEIPRSEIPKVIGKSYIPTIFGLIKSEIPFALNMTGFSLQYLPKDFIALIKEGIESDLVEIVGTPYTHAILPLLLLDRVEAQIAKDKVIKERTFEVKPKIFWPPELAYDPIIPAILRDCGYDEVFVDGEALLFSNHLNSAIKPIKPLCPHLIKAQRREGFLYWNYLLRLRELKNAIKLVFGGKVTLKAVEEITGVPVWVAVNTAVMLGICGFPLMNIKKAVRWIEGLDEIILYGTDLEFFGYRDLAGYVLSVQRLGELINELNNEIVLPSTLKHSGRSLYLRTSSWAPDKGLDIWTKDWGNQRLNMLSWGLKWEHAFLAENSDARGWEPLAERRLDAFKAVYRAWREENGTR</sequence>
<dbReference type="Gene3D" id="3.20.110.20">
    <property type="match status" value="1"/>
</dbReference>
<feature type="domain" description="Glycoside hydrolase family 57 N-terminal" evidence="3">
    <location>
        <begin position="19"/>
        <end position="285"/>
    </location>
</feature>
<organism evidence="4 5">
    <name type="scientific">Thermococcus paralvinellae</name>
    <dbReference type="NCBI Taxonomy" id="582419"/>
    <lineage>
        <taxon>Archaea</taxon>
        <taxon>Methanobacteriati</taxon>
        <taxon>Methanobacteriota</taxon>
        <taxon>Thermococci</taxon>
        <taxon>Thermococcales</taxon>
        <taxon>Thermococcaceae</taxon>
        <taxon>Thermococcus</taxon>
    </lineage>
</organism>
<evidence type="ECO:0000256" key="1">
    <source>
        <dbReference type="ARBA" id="ARBA00006821"/>
    </source>
</evidence>
<dbReference type="InterPro" id="IPR040042">
    <property type="entry name" value="Branching_enz_MT3115-like"/>
</dbReference>
<dbReference type="GO" id="GO:0030979">
    <property type="term" value="P:alpha-glucan biosynthetic process"/>
    <property type="evidence" value="ECO:0007669"/>
    <property type="project" value="InterPro"/>
</dbReference>